<dbReference type="EMBL" id="CADEAL010003168">
    <property type="protein sequence ID" value="CAB1443714.1"/>
    <property type="molecule type" value="Genomic_DNA"/>
</dbReference>
<sequence>MGLPNKSGCELCPPGRYCGSSGLAAPTGVCSPGYLCVSGSVSAQPEEGPTGGRCSAGSYCPQGVTYMVPCPAGTFSSIDGAVSKEACQPCLPGDHCAEVGLSSPSGPCDPGFYCTGGSTTATPWGNITVAGDFTSPRPGNTILGLFHGDVCPSGHYCPRGSSKPSPCPPGTFLGKSAAESEADCEACYPGSFCPSWAQISADLLCPAGLVLSTALNVWTSARFLLYGRFVCANPVSAGSRQSIGRRDVPQRLHPLSPWLLLQQQCSDRAVWALPPSFLPELGASSASHCHPCPPGKYCVSPGASQPTGLCSAGFFCSGGAQSPKPRANSSLFSCLHEILEAFAMRTDTAFWMHNLSFFSNSTDSERGVSRMEVETAPQADSDHIVTHPPPCLQSPHYSCSTYRGDVCPRGFFCPLGSAYPQPCEAGSYCNQTGLDAPTGPCAAGYYCPKGSFDPGATLCPTGHYCPLGAPLPLPCPLGTLKSSRAGSTVEACQLCPPGHYCHQSGRAEPSGQCVEGYYCPEGQSSESPQQHICPAGHSCEKGSVSQSACPPGSYQLRQGQGSCQTCPAGFYCHHQGMTRPLLCEGGFYCPSGSADQRPCPAGTYGNMSGLVEEGQCSPCDPGMFCREAGRSFPSGLCAAGFVCAGKASEASPSDGLTGFPCPAGFYCSVGTSVPKPCPKGTFSEQSGLVDESQCRSCSPGFYCSETGLAAVSGPCLPGFYCLEGSHTAAPMSNISGSVCPAGHFCTEGSSVPSPCPRGSHQNETGGKSKDDCKPCPLGWFQDLSGQRECDPCPHGFNCPSHSSTSGSPLLCPAGYVCPGESSDSLPVPCPKGTYSPNQGLTTTGECLVCPAGQFCGSEGLVEPSGSCAPGFLCLMGATVPNPTDNRTGSLCPPGIFCQKGQRAGDCLAGFYCDWGSSREDKAPCPAGFFCPSGAPLPMPCPAGTFSSKEGNTHQINCTTCSPGSYCQVEGTARPALCPPGHYCPAGLTLGLEFPCPPGTVQNQLGASSPDACLPCPAGMFCSQSGASQPTGPCEAGYFCPAGSSSPNSTEYQGNSTRSHLCPSGHYCPSGTGYPLPCPTGSLSVSRGLKEVGECSLCPPGLFCDKPAITEFSDALPCHAGYVCLGGSSGPIPSDGSHGYLCPAGHSCPVGSAREVPCEPGTYSPAPGAARCTTCPRGTMCSSSATQEPSVCPAGHFCPGGTALPQPCPPGTFNNQTGAHSLSVCSPCPSGVYCNSYGASMPQGRCLEGYFCQGGAVGPAPPSSDDFPLNGPCPVGHYCPAGCLSPIPCPLGSVRKTTGGVSSDSCSACPAGYYCSTEGLANTSGPCAAGFYCPFDFSSTTPYAFLCPKGHYCPEGSALALPCPTGEYQPNPGSDSCIPCRPGFYCEEAVVGEPWPCPPHSFCPAGTMVPQPCPNGTFTHPNQEGLQEERECLPCPSGKFCRAGRIQGVCAAGYLCVSGSADFTPQGPGSNFTQCQWGMQCAGPCPPGFYCPEGTQEAQLCPANTVRSSSGGSSLQDCLPCPPQYWCQPGDPALHLCPAGHYCDGLPDAHLSGGPRPCPLYTYQASPGAGSKGDCLPCPPGAHCNSTGLTDYSNSPCPPGYWCSGSGPPIYCPAGTKRPLPGAAMPRHCEPCAGGTFCPDPRETGTPNVEGVRCRASYQCPIGAASERPCRAGSYCGPQTAEPQVCPEGYLCPEGSHSYDTPKQLCPFPYYCPANSSTMKSCDGGSMPVTTSGLRGSKSSCCSVCEGGTYRLHHSPVPQCLPCPPRYFCPPGTDSYKSHPCPFWVCLSRGIH</sequence>
<feature type="domain" description="TNFR-Cys" evidence="1">
    <location>
        <begin position="549"/>
        <end position="583"/>
    </location>
</feature>
<reference evidence="2" key="1">
    <citation type="submission" date="2020-03" db="EMBL/GenBank/DDBJ databases">
        <authorList>
            <person name="Weist P."/>
        </authorList>
    </citation>
    <scope>NUCLEOTIDE SEQUENCE</scope>
</reference>
<evidence type="ECO:0000313" key="3">
    <source>
        <dbReference type="Proteomes" id="UP001153269"/>
    </source>
</evidence>
<keyword evidence="3" id="KW-1185">Reference proteome</keyword>
<dbReference type="Proteomes" id="UP001153269">
    <property type="component" value="Unassembled WGS sequence"/>
</dbReference>
<comment type="caution">
    <text evidence="2">The sequence shown here is derived from an EMBL/GenBank/DDBJ whole genome shotgun (WGS) entry which is preliminary data.</text>
</comment>
<dbReference type="InterPro" id="IPR011641">
    <property type="entry name" value="Tyr-kin_ephrin_A/B_rcpt-like"/>
</dbReference>
<feature type="domain" description="TNFR-Cys" evidence="1">
    <location>
        <begin position="940"/>
        <end position="977"/>
    </location>
</feature>
<accession>A0A9N7YYZ5</accession>
<dbReference type="PANTHER" id="PTHR47236:SF4">
    <property type="entry name" value="GENE 9195-RELATED"/>
    <property type="match status" value="1"/>
</dbReference>
<proteinExistence type="predicted"/>
<protein>
    <recommendedName>
        <fullName evidence="1">TNFR-Cys domain-containing protein</fullName>
    </recommendedName>
</protein>
<evidence type="ECO:0000259" key="1">
    <source>
        <dbReference type="SMART" id="SM00208"/>
    </source>
</evidence>
<dbReference type="Pfam" id="PF07699">
    <property type="entry name" value="Ephrin_rec_like"/>
    <property type="match status" value="1"/>
</dbReference>
<evidence type="ECO:0000313" key="2">
    <source>
        <dbReference type="EMBL" id="CAB1443714.1"/>
    </source>
</evidence>
<feature type="domain" description="TNFR-Cys" evidence="1">
    <location>
        <begin position="1744"/>
        <end position="1785"/>
    </location>
</feature>
<dbReference type="SUPFAM" id="SSF57586">
    <property type="entry name" value="TNF receptor-like"/>
    <property type="match status" value="1"/>
</dbReference>
<organism evidence="2 3">
    <name type="scientific">Pleuronectes platessa</name>
    <name type="common">European plaice</name>
    <dbReference type="NCBI Taxonomy" id="8262"/>
    <lineage>
        <taxon>Eukaryota</taxon>
        <taxon>Metazoa</taxon>
        <taxon>Chordata</taxon>
        <taxon>Craniata</taxon>
        <taxon>Vertebrata</taxon>
        <taxon>Euteleostomi</taxon>
        <taxon>Actinopterygii</taxon>
        <taxon>Neopterygii</taxon>
        <taxon>Teleostei</taxon>
        <taxon>Neoteleostei</taxon>
        <taxon>Acanthomorphata</taxon>
        <taxon>Carangaria</taxon>
        <taxon>Pleuronectiformes</taxon>
        <taxon>Pleuronectoidei</taxon>
        <taxon>Pleuronectidae</taxon>
        <taxon>Pleuronectes</taxon>
    </lineage>
</organism>
<dbReference type="PANTHER" id="PTHR47236">
    <property type="entry name" value="GENE, 32742-RELATED-RELATED"/>
    <property type="match status" value="1"/>
</dbReference>
<feature type="domain" description="TNFR-Cys" evidence="1">
    <location>
        <begin position="1157"/>
        <end position="1191"/>
    </location>
</feature>
<dbReference type="SMART" id="SM00208">
    <property type="entry name" value="TNFR"/>
    <property type="match status" value="5"/>
</dbReference>
<dbReference type="InterPro" id="IPR009030">
    <property type="entry name" value="Growth_fac_rcpt_cys_sf"/>
</dbReference>
<dbReference type="Gene3D" id="2.10.50.10">
    <property type="entry name" value="Tumor Necrosis Factor Receptor, subunit A, domain 2"/>
    <property type="match status" value="9"/>
</dbReference>
<feature type="domain" description="TNFR-Cys" evidence="1">
    <location>
        <begin position="151"/>
        <end position="184"/>
    </location>
</feature>
<name>A0A9N7YYZ5_PLEPL</name>
<gene>
    <name evidence="2" type="ORF">PLEPLA_LOCUS31430</name>
</gene>
<dbReference type="InterPro" id="IPR001368">
    <property type="entry name" value="TNFR/NGFR_Cys_rich_reg"/>
</dbReference>
<dbReference type="SMART" id="SM01411">
    <property type="entry name" value="Ephrin_rec_like"/>
    <property type="match status" value="22"/>
</dbReference>
<dbReference type="SUPFAM" id="SSF57184">
    <property type="entry name" value="Growth factor receptor domain"/>
    <property type="match status" value="6"/>
</dbReference>